<keyword evidence="3" id="KW-1185">Reference proteome</keyword>
<evidence type="ECO:0000256" key="1">
    <source>
        <dbReference type="ARBA" id="ARBA00022679"/>
    </source>
</evidence>
<dbReference type="InterPro" id="IPR023606">
    <property type="entry name" value="CoA-Trfase_III_dom_1_sf"/>
</dbReference>
<dbReference type="InterPro" id="IPR044855">
    <property type="entry name" value="CoA-Trfase_III_dom3_sf"/>
</dbReference>
<dbReference type="SUPFAM" id="SSF89796">
    <property type="entry name" value="CoA-transferase family III (CaiB/BaiF)"/>
    <property type="match status" value="1"/>
</dbReference>
<evidence type="ECO:0000313" key="3">
    <source>
        <dbReference type="Proteomes" id="UP000530514"/>
    </source>
</evidence>
<dbReference type="PANTHER" id="PTHR48207:SF3">
    <property type="entry name" value="SUCCINATE--HYDROXYMETHYLGLUTARATE COA-TRANSFERASE"/>
    <property type="match status" value="1"/>
</dbReference>
<comment type="caution">
    <text evidence="2">The sequence shown here is derived from an EMBL/GenBank/DDBJ whole genome shotgun (WGS) entry which is preliminary data.</text>
</comment>
<organism evidence="2 3">
    <name type="scientific">Thermoactinomyces daqus</name>
    <dbReference type="NCBI Taxonomy" id="1329516"/>
    <lineage>
        <taxon>Bacteria</taxon>
        <taxon>Bacillati</taxon>
        <taxon>Bacillota</taxon>
        <taxon>Bacilli</taxon>
        <taxon>Bacillales</taxon>
        <taxon>Thermoactinomycetaceae</taxon>
        <taxon>Thermoactinomyces</taxon>
    </lineage>
</organism>
<proteinExistence type="predicted"/>
<dbReference type="PANTHER" id="PTHR48207">
    <property type="entry name" value="SUCCINATE--HYDROXYMETHYLGLUTARATE COA-TRANSFERASE"/>
    <property type="match status" value="1"/>
</dbReference>
<dbReference type="AlphaFoldDB" id="A0A7W1XBC2"/>
<reference evidence="2 3" key="1">
    <citation type="submission" date="2020-07" db="EMBL/GenBank/DDBJ databases">
        <authorList>
            <person name="Feng H."/>
        </authorList>
    </citation>
    <scope>NUCLEOTIDE SEQUENCE [LARGE SCALE GENOMIC DNA]</scope>
    <source>
        <strain evidence="3">s-11</strain>
    </source>
</reference>
<dbReference type="EMBL" id="JACEIP010000016">
    <property type="protein sequence ID" value="MBA4543499.1"/>
    <property type="molecule type" value="Genomic_DNA"/>
</dbReference>
<keyword evidence="1 2" id="KW-0808">Transferase</keyword>
<evidence type="ECO:0000313" key="2">
    <source>
        <dbReference type="EMBL" id="MBA4543499.1"/>
    </source>
</evidence>
<dbReference type="InterPro" id="IPR003673">
    <property type="entry name" value="CoA-Trfase_fam_III"/>
</dbReference>
<gene>
    <name evidence="2" type="ORF">H1164_11395</name>
</gene>
<dbReference type="GO" id="GO:0008410">
    <property type="term" value="F:CoA-transferase activity"/>
    <property type="evidence" value="ECO:0007669"/>
    <property type="project" value="TreeGrafter"/>
</dbReference>
<dbReference type="Gene3D" id="3.30.1540.10">
    <property type="entry name" value="formyl-coa transferase, domain 3"/>
    <property type="match status" value="1"/>
</dbReference>
<dbReference type="OrthoDB" id="9797653at2"/>
<accession>A0A7W1XBC2</accession>
<dbReference type="Pfam" id="PF02515">
    <property type="entry name" value="CoA_transf_3"/>
    <property type="match status" value="1"/>
</dbReference>
<dbReference type="InterPro" id="IPR050483">
    <property type="entry name" value="CoA-transferase_III_domain"/>
</dbReference>
<name>A0A7W1XBC2_9BACL</name>
<protein>
    <submittedName>
        <fullName evidence="2">CoA transferase</fullName>
    </submittedName>
</protein>
<dbReference type="Proteomes" id="UP000530514">
    <property type="component" value="Unassembled WGS sequence"/>
</dbReference>
<sequence>MIELGSFIAGPFATRILAEFGAEVVKVEPPGGDQIRKWGLAAEGEEDSYFSKVILRNKKSVVVDLHYEEGREIVRELLRQADVVVENFKPGTLEKWNLSHREMRELNPGLIITSVTGYGQTGPYRHRPGFGNIAESFGGLRYVTGYPDRPPVRVGLSLADSISGLYAVIGTLLALFHRDRNQDTTGQVVDVALYESVFSLLESILPEYVHLGAVRERTGNQLATTAPSNIYPTKDGKWVAIGANSDSLFKRLMTLMGREDLAQKPELSDNRGRVAAAGRIDALIGEWTLRHTCDEVVAMLEQAAVPAGPVYGITDIFRDPHYREREMFLPVPDASGAEIMMPGIVPKMSGTPGSVLRAGPVSGAHTKEVLSACGFTEEQRGYPLWLIRLMCCCAM</sequence>
<dbReference type="Gene3D" id="3.40.50.10540">
    <property type="entry name" value="Crotonobetainyl-coa:carnitine coa-transferase, domain 1"/>
    <property type="match status" value="1"/>
</dbReference>